<feature type="region of interest" description="Disordered" evidence="1">
    <location>
        <begin position="503"/>
        <end position="540"/>
    </location>
</feature>
<dbReference type="OrthoDB" id="1654714at2759"/>
<proteinExistence type="predicted"/>
<accession>A0A6P5XM63</accession>
<feature type="compositionally biased region" description="Low complexity" evidence="1">
    <location>
        <begin position="512"/>
        <end position="524"/>
    </location>
</feature>
<dbReference type="Proteomes" id="UP000515121">
    <property type="component" value="Unplaced"/>
</dbReference>
<dbReference type="KEGG" id="dzi:111284552"/>
<evidence type="ECO:0000313" key="2">
    <source>
        <dbReference type="Proteomes" id="UP000515121"/>
    </source>
</evidence>
<evidence type="ECO:0000313" key="3">
    <source>
        <dbReference type="RefSeq" id="XP_022728976.1"/>
    </source>
</evidence>
<dbReference type="GeneID" id="111284552"/>
<organism evidence="2 3">
    <name type="scientific">Durio zibethinus</name>
    <name type="common">Durian</name>
    <dbReference type="NCBI Taxonomy" id="66656"/>
    <lineage>
        <taxon>Eukaryota</taxon>
        <taxon>Viridiplantae</taxon>
        <taxon>Streptophyta</taxon>
        <taxon>Embryophyta</taxon>
        <taxon>Tracheophyta</taxon>
        <taxon>Spermatophyta</taxon>
        <taxon>Magnoliopsida</taxon>
        <taxon>eudicotyledons</taxon>
        <taxon>Gunneridae</taxon>
        <taxon>Pentapetalae</taxon>
        <taxon>rosids</taxon>
        <taxon>malvids</taxon>
        <taxon>Malvales</taxon>
        <taxon>Malvaceae</taxon>
        <taxon>Helicteroideae</taxon>
        <taxon>Durio</taxon>
    </lineage>
</organism>
<evidence type="ECO:0000256" key="1">
    <source>
        <dbReference type="SAM" id="MobiDB-lite"/>
    </source>
</evidence>
<reference evidence="3" key="1">
    <citation type="submission" date="2025-08" db="UniProtKB">
        <authorList>
            <consortium name="RefSeq"/>
        </authorList>
    </citation>
    <scope>IDENTIFICATION</scope>
    <source>
        <tissue evidence="3">Fruit stalk</tissue>
    </source>
</reference>
<dbReference type="AlphaFoldDB" id="A0A6P5XM63"/>
<protein>
    <submittedName>
        <fullName evidence="3">Uncharacterized protein LOC111284552</fullName>
    </submittedName>
</protein>
<name>A0A6P5XM63_DURZI</name>
<feature type="compositionally biased region" description="Acidic residues" evidence="1">
    <location>
        <begin position="525"/>
        <end position="540"/>
    </location>
</feature>
<dbReference type="RefSeq" id="XP_022728976.1">
    <property type="nucleotide sequence ID" value="XM_022873241.1"/>
</dbReference>
<sequence length="540" mass="60150">MDLSLEDSATTAKPNFLIGENYQLCLIQSLEDLLAETHKETPKFSDFIDKFYYLMHAKIDPPLESIWVYSALSFRSHNFGSKDPLNGLSIIKDLFQLVSSCSSPSNSFKSIALVAPIVFEVYKLVVEVLGKDLGSKREKTVNKKVKCLVEVIIGYISMCCCKDLSKESEGIDVNLVIPVEDLVSIWMDRNVNLQSFFPLVGDEIYRMNSKRGFDVNYLAGVVMVEAFLLKLCLDLRLGTEGMVLEKELRSWAVASISSFHNFYFFEILLRMLLQPALPVTALLGPEDGVLLRNILYDAVILVEYSFLKSETVHLSAERVKSICMTRLIVTLEAIELFRKNGDQNRATHYTSAFANSCLPSQITKWISCLIGMDEKARGISGSSPKALIKCLLNLEKQGIKVFDDGMKYHAKLHVDDSKAVSEQSASKVEQKKLEDDPLFYLDAKGEAEDEDEENEMKNESMTAAFVAAAHSMRLVDSSRGKRKGSGSEGKEKIKYFKYDLSSNSNSAKEKVSGWASGSASASAATDDDLSSESEVENPVM</sequence>
<keyword evidence="2" id="KW-1185">Reference proteome</keyword>
<dbReference type="PANTHER" id="PTHR35505">
    <property type="entry name" value="OS01G0600300 PROTEIN"/>
    <property type="match status" value="1"/>
</dbReference>
<gene>
    <name evidence="3" type="primary">LOC111284552</name>
</gene>
<dbReference type="PANTHER" id="PTHR35505:SF5">
    <property type="entry name" value="SUBSTRATE CARRIER FAMILY PROTEIN"/>
    <property type="match status" value="1"/>
</dbReference>